<reference evidence="6" key="1">
    <citation type="journal article" date="2014" name="Int. J. Syst. Evol. Microbiol.">
        <title>Complete genome sequence of Corynebacterium casei LMG S-19264T (=DSM 44701T), isolated from a smear-ripened cheese.</title>
        <authorList>
            <consortium name="US DOE Joint Genome Institute (JGI-PGF)"/>
            <person name="Walter F."/>
            <person name="Albersmeier A."/>
            <person name="Kalinowski J."/>
            <person name="Ruckert C."/>
        </authorList>
    </citation>
    <scope>NUCLEOTIDE SEQUENCE</scope>
    <source>
        <strain evidence="6">KCTC 32296</strain>
    </source>
</reference>
<name>A0A918UX82_9CAUL</name>
<organism evidence="6 7">
    <name type="scientific">Asticcacaulis endophyticus</name>
    <dbReference type="NCBI Taxonomy" id="1395890"/>
    <lineage>
        <taxon>Bacteria</taxon>
        <taxon>Pseudomonadati</taxon>
        <taxon>Pseudomonadota</taxon>
        <taxon>Alphaproteobacteria</taxon>
        <taxon>Caulobacterales</taxon>
        <taxon>Caulobacteraceae</taxon>
        <taxon>Asticcacaulis</taxon>
    </lineage>
</organism>
<dbReference type="InterPro" id="IPR001129">
    <property type="entry name" value="Membr-assoc_MAPEG"/>
</dbReference>
<evidence type="ECO:0000256" key="5">
    <source>
        <dbReference type="SAM" id="Phobius"/>
    </source>
</evidence>
<feature type="transmembrane region" description="Helical" evidence="5">
    <location>
        <begin position="7"/>
        <end position="26"/>
    </location>
</feature>
<comment type="caution">
    <text evidence="6">The sequence shown here is derived from an EMBL/GenBank/DDBJ whole genome shotgun (WGS) entry which is preliminary data.</text>
</comment>
<keyword evidence="2 5" id="KW-0812">Transmembrane</keyword>
<proteinExistence type="predicted"/>
<dbReference type="PANTHER" id="PTHR35371:SF1">
    <property type="entry name" value="BLR7753 PROTEIN"/>
    <property type="match status" value="1"/>
</dbReference>
<protein>
    <submittedName>
        <fullName evidence="6">Membrane protein</fullName>
    </submittedName>
</protein>
<dbReference type="Proteomes" id="UP000662572">
    <property type="component" value="Unassembled WGS sequence"/>
</dbReference>
<dbReference type="PANTHER" id="PTHR35371">
    <property type="entry name" value="INNER MEMBRANE PROTEIN"/>
    <property type="match status" value="1"/>
</dbReference>
<keyword evidence="3 5" id="KW-1133">Transmembrane helix</keyword>
<evidence type="ECO:0000256" key="1">
    <source>
        <dbReference type="ARBA" id="ARBA00004370"/>
    </source>
</evidence>
<evidence type="ECO:0000256" key="2">
    <source>
        <dbReference type="ARBA" id="ARBA00022692"/>
    </source>
</evidence>
<dbReference type="SUPFAM" id="SSF161084">
    <property type="entry name" value="MAPEG domain-like"/>
    <property type="match status" value="1"/>
</dbReference>
<feature type="transmembrane region" description="Helical" evidence="5">
    <location>
        <begin position="110"/>
        <end position="128"/>
    </location>
</feature>
<keyword evidence="7" id="KW-1185">Reference proteome</keyword>
<accession>A0A918UX82</accession>
<evidence type="ECO:0000313" key="7">
    <source>
        <dbReference type="Proteomes" id="UP000662572"/>
    </source>
</evidence>
<dbReference type="RefSeq" id="WP_189487613.1">
    <property type="nucleotide sequence ID" value="NZ_BMZB01000004.1"/>
</dbReference>
<dbReference type="AlphaFoldDB" id="A0A918UX82"/>
<dbReference type="Pfam" id="PF01124">
    <property type="entry name" value="MAPEG"/>
    <property type="match status" value="1"/>
</dbReference>
<feature type="transmembrane region" description="Helical" evidence="5">
    <location>
        <begin position="57"/>
        <end position="76"/>
    </location>
</feature>
<comment type="subcellular location">
    <subcellularLocation>
        <location evidence="1">Membrane</location>
    </subcellularLocation>
</comment>
<evidence type="ECO:0000256" key="4">
    <source>
        <dbReference type="ARBA" id="ARBA00023136"/>
    </source>
</evidence>
<dbReference type="InterPro" id="IPR023352">
    <property type="entry name" value="MAPEG-like_dom_sf"/>
</dbReference>
<evidence type="ECO:0000256" key="3">
    <source>
        <dbReference type="ARBA" id="ARBA00022989"/>
    </source>
</evidence>
<dbReference type="GO" id="GO:0016020">
    <property type="term" value="C:membrane"/>
    <property type="evidence" value="ECO:0007669"/>
    <property type="project" value="UniProtKB-SubCell"/>
</dbReference>
<reference evidence="6" key="2">
    <citation type="submission" date="2020-09" db="EMBL/GenBank/DDBJ databases">
        <authorList>
            <person name="Sun Q."/>
            <person name="Kim S."/>
        </authorList>
    </citation>
    <scope>NUCLEOTIDE SEQUENCE</scope>
    <source>
        <strain evidence="6">KCTC 32296</strain>
    </source>
</reference>
<dbReference type="EMBL" id="BMZB01000004">
    <property type="protein sequence ID" value="GGZ39604.1"/>
    <property type="molecule type" value="Genomic_DNA"/>
</dbReference>
<dbReference type="Gene3D" id="1.20.120.550">
    <property type="entry name" value="Membrane associated eicosanoid/glutathione metabolism-like domain"/>
    <property type="match status" value="1"/>
</dbReference>
<gene>
    <name evidence="6" type="ORF">GCM10011273_27780</name>
</gene>
<keyword evidence="4 5" id="KW-0472">Membrane</keyword>
<evidence type="ECO:0000313" key="6">
    <source>
        <dbReference type="EMBL" id="GGZ39604.1"/>
    </source>
</evidence>
<sequence length="129" mass="14479">MSYEVFILAYAVILGLIHLVITALAARRQEGNLKYAAGPRDKPFEYTGMAARLQRSFANFKETFVFFAVIIICLALRGRSSELSQIGATVYLVARTLYIPAYAFGWPFRFAIWLVSFFAIVACLIALLI</sequence>